<feature type="compositionally biased region" description="Pro residues" evidence="21">
    <location>
        <begin position="203"/>
        <end position="224"/>
    </location>
</feature>
<dbReference type="AlphaFoldDB" id="A0AAV6HS78"/>
<feature type="region of interest" description="Disordered" evidence="21">
    <location>
        <begin position="1"/>
        <end position="38"/>
    </location>
</feature>
<comment type="similarity">
    <text evidence="2">In the N-terminal section; belongs to the leguminous lectin family.</text>
</comment>
<evidence type="ECO:0000256" key="17">
    <source>
        <dbReference type="ARBA" id="ARBA00023170"/>
    </source>
</evidence>
<dbReference type="SUPFAM" id="SSF49899">
    <property type="entry name" value="Concanavalin A-like lectins/glucanases"/>
    <property type="match status" value="1"/>
</dbReference>
<evidence type="ECO:0000256" key="7">
    <source>
        <dbReference type="ARBA" id="ARBA00022679"/>
    </source>
</evidence>
<dbReference type="GO" id="GO:0005886">
    <property type="term" value="C:plasma membrane"/>
    <property type="evidence" value="ECO:0007669"/>
    <property type="project" value="UniProtKB-SubCell"/>
</dbReference>
<evidence type="ECO:0000256" key="19">
    <source>
        <dbReference type="PROSITE-ProRule" id="PRU10141"/>
    </source>
</evidence>
<comment type="caution">
    <text evidence="24">The sequence shown here is derived from an EMBL/GenBank/DDBJ whole genome shotgun (WGS) entry which is preliminary data.</text>
</comment>
<feature type="compositionally biased region" description="Pro residues" evidence="21">
    <location>
        <begin position="234"/>
        <end position="316"/>
    </location>
</feature>
<dbReference type="Pfam" id="PF07714">
    <property type="entry name" value="PK_Tyr_Ser-Thr"/>
    <property type="match status" value="1"/>
</dbReference>
<evidence type="ECO:0000256" key="4">
    <source>
        <dbReference type="ARBA" id="ARBA00012513"/>
    </source>
</evidence>
<organism evidence="24 25">
    <name type="scientific">Rhododendron griersonianum</name>
    <dbReference type="NCBI Taxonomy" id="479676"/>
    <lineage>
        <taxon>Eukaryota</taxon>
        <taxon>Viridiplantae</taxon>
        <taxon>Streptophyta</taxon>
        <taxon>Embryophyta</taxon>
        <taxon>Tracheophyta</taxon>
        <taxon>Spermatophyta</taxon>
        <taxon>Magnoliopsida</taxon>
        <taxon>eudicotyledons</taxon>
        <taxon>Gunneridae</taxon>
        <taxon>Pentapetalae</taxon>
        <taxon>asterids</taxon>
        <taxon>Ericales</taxon>
        <taxon>Ericaceae</taxon>
        <taxon>Ericoideae</taxon>
        <taxon>Rhodoreae</taxon>
        <taxon>Rhododendron</taxon>
    </lineage>
</organism>
<reference evidence="24 25" key="1">
    <citation type="submission" date="2020-08" db="EMBL/GenBank/DDBJ databases">
        <title>Plant Genome Project.</title>
        <authorList>
            <person name="Zhang R.-G."/>
        </authorList>
    </citation>
    <scope>NUCLEOTIDE SEQUENCE [LARGE SCALE GENOMIC DNA]</scope>
    <source>
        <strain evidence="24">WSP0</strain>
        <tissue evidence="24">Leaf</tissue>
    </source>
</reference>
<evidence type="ECO:0000256" key="18">
    <source>
        <dbReference type="ARBA" id="ARBA00023180"/>
    </source>
</evidence>
<evidence type="ECO:0000256" key="14">
    <source>
        <dbReference type="ARBA" id="ARBA00022989"/>
    </source>
</evidence>
<evidence type="ECO:0000256" key="9">
    <source>
        <dbReference type="ARBA" id="ARBA00022729"/>
    </source>
</evidence>
<evidence type="ECO:0000256" key="16">
    <source>
        <dbReference type="ARBA" id="ARBA00023136"/>
    </source>
</evidence>
<evidence type="ECO:0000256" key="6">
    <source>
        <dbReference type="ARBA" id="ARBA00022527"/>
    </source>
</evidence>
<comment type="subcellular location">
    <subcellularLocation>
        <location evidence="1">Cell membrane</location>
        <topology evidence="1">Single-pass type I membrane protein</topology>
    </subcellularLocation>
</comment>
<evidence type="ECO:0000256" key="12">
    <source>
        <dbReference type="ARBA" id="ARBA00022777"/>
    </source>
</evidence>
<dbReference type="Proteomes" id="UP000823749">
    <property type="component" value="Chromosome 13"/>
</dbReference>
<keyword evidence="10" id="KW-0430">Lectin</keyword>
<dbReference type="InterPro" id="IPR000719">
    <property type="entry name" value="Prot_kinase_dom"/>
</dbReference>
<dbReference type="GO" id="GO:0030246">
    <property type="term" value="F:carbohydrate binding"/>
    <property type="evidence" value="ECO:0007669"/>
    <property type="project" value="UniProtKB-KW"/>
</dbReference>
<dbReference type="InterPro" id="IPR011009">
    <property type="entry name" value="Kinase-like_dom_sf"/>
</dbReference>
<keyword evidence="9" id="KW-0732">Signal</keyword>
<name>A0AAV6HS78_9ERIC</name>
<evidence type="ECO:0000256" key="8">
    <source>
        <dbReference type="ARBA" id="ARBA00022692"/>
    </source>
</evidence>
<feature type="region of interest" description="Disordered" evidence="21">
    <location>
        <begin position="156"/>
        <end position="373"/>
    </location>
</feature>
<evidence type="ECO:0000256" key="3">
    <source>
        <dbReference type="ARBA" id="ARBA00010217"/>
    </source>
</evidence>
<keyword evidence="25" id="KW-1185">Reference proteome</keyword>
<dbReference type="GO" id="GO:0004674">
    <property type="term" value="F:protein serine/threonine kinase activity"/>
    <property type="evidence" value="ECO:0007669"/>
    <property type="project" value="UniProtKB-KW"/>
</dbReference>
<keyword evidence="14 22" id="KW-1133">Transmembrane helix</keyword>
<dbReference type="CDD" id="cd06899">
    <property type="entry name" value="lectin_legume_LecRK_Arcelin_ConA"/>
    <property type="match status" value="1"/>
</dbReference>
<accession>A0AAV6HS78</accession>
<dbReference type="GO" id="GO:0006952">
    <property type="term" value="P:defense response"/>
    <property type="evidence" value="ECO:0007669"/>
    <property type="project" value="UniProtKB-ARBA"/>
</dbReference>
<evidence type="ECO:0000256" key="2">
    <source>
        <dbReference type="ARBA" id="ARBA00008536"/>
    </source>
</evidence>
<keyword evidence="12" id="KW-0418">Kinase</keyword>
<keyword evidence="15 20" id="KW-0175">Coiled coil</keyword>
<evidence type="ECO:0000313" key="25">
    <source>
        <dbReference type="Proteomes" id="UP000823749"/>
    </source>
</evidence>
<keyword evidence="8 22" id="KW-0812">Transmembrane</keyword>
<feature type="binding site" evidence="19">
    <location>
        <position position="978"/>
    </location>
    <ligand>
        <name>ATP</name>
        <dbReference type="ChEBI" id="CHEBI:30616"/>
    </ligand>
</feature>
<evidence type="ECO:0000256" key="15">
    <source>
        <dbReference type="ARBA" id="ARBA00023054"/>
    </source>
</evidence>
<dbReference type="InterPro" id="IPR001245">
    <property type="entry name" value="Ser-Thr/Tyr_kinase_cat_dom"/>
</dbReference>
<keyword evidence="11 19" id="KW-0547">Nucleotide-binding</keyword>
<dbReference type="PANTHER" id="PTHR31342">
    <property type="entry name" value="PROTEIN CHUP1, CHLOROPLASTIC"/>
    <property type="match status" value="1"/>
</dbReference>
<evidence type="ECO:0000256" key="22">
    <source>
        <dbReference type="SAM" id="Phobius"/>
    </source>
</evidence>
<keyword evidence="18" id="KW-0325">Glycoprotein</keyword>
<feature type="compositionally biased region" description="Basic residues" evidence="21">
    <location>
        <begin position="323"/>
        <end position="334"/>
    </location>
</feature>
<dbReference type="InterPro" id="IPR013320">
    <property type="entry name" value="ConA-like_dom_sf"/>
</dbReference>
<feature type="domain" description="Protein kinase" evidence="23">
    <location>
        <begin position="948"/>
        <end position="1248"/>
    </location>
</feature>
<evidence type="ECO:0000256" key="21">
    <source>
        <dbReference type="SAM" id="MobiDB-lite"/>
    </source>
</evidence>
<dbReference type="InterPro" id="IPR040265">
    <property type="entry name" value="CHUP1/IPGA1-like"/>
</dbReference>
<evidence type="ECO:0000256" key="10">
    <source>
        <dbReference type="ARBA" id="ARBA00022734"/>
    </source>
</evidence>
<dbReference type="Gene3D" id="1.10.510.10">
    <property type="entry name" value="Transferase(Phosphotransferase) domain 1"/>
    <property type="match status" value="1"/>
</dbReference>
<dbReference type="Pfam" id="PF00139">
    <property type="entry name" value="Lectin_legB"/>
    <property type="match status" value="1"/>
</dbReference>
<dbReference type="EC" id="2.7.11.1" evidence="4"/>
<dbReference type="PANTHER" id="PTHR31342:SF16">
    <property type="entry name" value="TALIN_MIDDLE DOMAIN-CONTAINING PROTEIN"/>
    <property type="match status" value="1"/>
</dbReference>
<dbReference type="GO" id="GO:0005524">
    <property type="term" value="F:ATP binding"/>
    <property type="evidence" value="ECO:0007669"/>
    <property type="project" value="UniProtKB-UniRule"/>
</dbReference>
<feature type="coiled-coil region" evidence="20">
    <location>
        <begin position="487"/>
        <end position="521"/>
    </location>
</feature>
<keyword evidence="7" id="KW-0808">Transferase</keyword>
<dbReference type="InterPro" id="IPR020635">
    <property type="entry name" value="Tyr_kinase_cat_dom"/>
</dbReference>
<keyword evidence="17" id="KW-0675">Receptor</keyword>
<dbReference type="PROSITE" id="PS00107">
    <property type="entry name" value="PROTEIN_KINASE_ATP"/>
    <property type="match status" value="1"/>
</dbReference>
<dbReference type="FunFam" id="2.60.120.200:FF:000112">
    <property type="entry name" value="L-type lectin-domain containing receptor kinase V.9"/>
    <property type="match status" value="1"/>
</dbReference>
<dbReference type="InterPro" id="IPR001220">
    <property type="entry name" value="Legume_lectin_dom"/>
</dbReference>
<comment type="similarity">
    <text evidence="3">In the C-terminal section; belongs to the protein kinase superfamily. Ser/Thr protein kinase family.</text>
</comment>
<dbReference type="SUPFAM" id="SSF56112">
    <property type="entry name" value="Protein kinase-like (PK-like)"/>
    <property type="match status" value="1"/>
</dbReference>
<keyword evidence="6" id="KW-0723">Serine/threonine-protein kinase</keyword>
<evidence type="ECO:0000313" key="24">
    <source>
        <dbReference type="EMBL" id="KAG5516855.1"/>
    </source>
</evidence>
<keyword evidence="5" id="KW-1003">Cell membrane</keyword>
<evidence type="ECO:0000256" key="20">
    <source>
        <dbReference type="SAM" id="Coils"/>
    </source>
</evidence>
<dbReference type="EMBL" id="JACTNZ010000013">
    <property type="protein sequence ID" value="KAG5516855.1"/>
    <property type="molecule type" value="Genomic_DNA"/>
</dbReference>
<feature type="transmembrane region" description="Helical" evidence="22">
    <location>
        <begin position="891"/>
        <end position="916"/>
    </location>
</feature>
<dbReference type="PRINTS" id="PR01217">
    <property type="entry name" value="PRICHEXTENSN"/>
</dbReference>
<evidence type="ECO:0000256" key="13">
    <source>
        <dbReference type="ARBA" id="ARBA00022840"/>
    </source>
</evidence>
<gene>
    <name evidence="24" type="ORF">RHGRI_037553</name>
</gene>
<evidence type="ECO:0000259" key="23">
    <source>
        <dbReference type="PROSITE" id="PS50011"/>
    </source>
</evidence>
<dbReference type="Gene3D" id="3.30.200.20">
    <property type="entry name" value="Phosphorylase Kinase, domain 1"/>
    <property type="match status" value="1"/>
</dbReference>
<evidence type="ECO:0000256" key="11">
    <source>
        <dbReference type="ARBA" id="ARBA00022741"/>
    </source>
</evidence>
<dbReference type="FunFam" id="3.30.200.20:FF:000112">
    <property type="entry name" value="Lectin-domain containing receptor kinase A4.3"/>
    <property type="match status" value="1"/>
</dbReference>
<dbReference type="PROSITE" id="PS50011">
    <property type="entry name" value="PROTEIN_KINASE_DOM"/>
    <property type="match status" value="1"/>
</dbReference>
<evidence type="ECO:0000256" key="5">
    <source>
        <dbReference type="ARBA" id="ARBA00022475"/>
    </source>
</evidence>
<proteinExistence type="inferred from homology"/>
<dbReference type="SMART" id="SM00219">
    <property type="entry name" value="TyrKc"/>
    <property type="match status" value="1"/>
</dbReference>
<protein>
    <recommendedName>
        <fullName evidence="4">non-specific serine/threonine protein kinase</fullName>
        <ecNumber evidence="4">2.7.11.1</ecNumber>
    </recommendedName>
</protein>
<sequence>MEEDEPLKDYSPRSNAFGRALSEYSDDKTPSGSPATPTSVLANNIMTQSGAPYSSPLLLPLRIQAVGKLNPIDVKRLSFHMFPYVAATEQMNTEVEELKQRKEEKIDNDDCEMMEDIILMSNLDKLTGDKGRKWINTPSLTPASGHETLARGAMDVVIPPPSLPKLRPNEAPVVMSRPPSPPVLPKTEESALPPLMSRDVVLSPPPPPPLTMPPPPPPPPPSIPSPNVTTFPLLSPPPPPPSPPKLAPNITPGPPPPPPMPTGNGATPPPPPPPPGMPSNGSVPPPPPPPGTSSNGPVPPPPMPPGKGAAPPPPPGLGGARSLRPKKAATKLKRSSQMGNLYRVLKGKVEGSSLHGKSSHGKKSKAGAPAGGQQGMADALAEMTKRSAYYQQIEEDVKNHAKTITEVKVAISTFQTTDMAELLKFHKYVESHLEKLTDESQVLARFEEFPGKKLEALRMAAALYSKLDAMVNTLTNWKIEAPLSQLLDKSESYVNKIKGDLEALERTKDEESKKFQSHKINFDFGILTRIKELIVDVSSGCMELALKEKREAKAKENQESGSKAEAKKKGSAKMLWRAFQFAYRVYTFAGGHDDRADMLTRELAQEIETDPHHYPGTISPLWISYPQCLGQNNPRGCGTISPGIKGSSRLELTNSSKQQVGRAFYQIPVRFYTSSSTLTQVISFSTHFVIAIVPVITNLSGHGMAFSISPSMDFNKAVGSQYFGLLNSSDNGLPSNHLLAIEFDTLANPEFNDINDNHVGIDVNSLESNVSATVTYYSNMERINRSLELASGSPMYVWIEYDGFENVLNVTLAPIKSPKPDQSLLSTHINLSSILLDFMYIGFTATTGAVSGNHYVLGWSFNKSGKAQGLEISKLPSLPHQRKPGQGITSLGITVSVTTIFIGLTITIAGTFYVLWRKKYEEIREDWESEYGPHRFSYKDLFKATRGFIDEELLGAGGFGKVYRGVLQSSKEQVAVKKVSHDSKQGMREFVAEIASMGRLRHRNLVQLLGYSRRKGELLLLQQLPDKVILVDWVFEKWKEGAILETSDPRLGGDYLEEEMELVLKLGLLCSKPNAVTRPSMRQVMQYLDGDALLPEIIHDSTGIGTTGLGNEAYSDFVMSFPSTIQSSAPSIKGDLEALERTKDEESKKFQSHKINFDFGILTKIKELIVDVSSGCMELALKEKREAKAKENQESGSKAEAKKKGSAKMLWRAFQFAYRVYTFAGGHDDRADMLTRELAQEIETDPHH</sequence>
<evidence type="ECO:0000256" key="1">
    <source>
        <dbReference type="ARBA" id="ARBA00004251"/>
    </source>
</evidence>
<keyword evidence="13 19" id="KW-0067">ATP-binding</keyword>
<dbReference type="Gene3D" id="2.60.120.200">
    <property type="match status" value="1"/>
</dbReference>
<dbReference type="GO" id="GO:0004713">
    <property type="term" value="F:protein tyrosine kinase activity"/>
    <property type="evidence" value="ECO:0007669"/>
    <property type="project" value="InterPro"/>
</dbReference>
<keyword evidence="16 22" id="KW-0472">Membrane</keyword>
<dbReference type="InterPro" id="IPR017441">
    <property type="entry name" value="Protein_kinase_ATP_BS"/>
</dbReference>